<comment type="caution">
    <text evidence="13">The sequence shown here is derived from an EMBL/GenBank/DDBJ whole genome shotgun (WGS) entry which is preliminary data.</text>
</comment>
<dbReference type="GO" id="GO:0005789">
    <property type="term" value="C:endoplasmic reticulum membrane"/>
    <property type="evidence" value="ECO:0007669"/>
    <property type="project" value="UniProtKB-SubCell"/>
</dbReference>
<evidence type="ECO:0000313" key="14">
    <source>
        <dbReference type="Proteomes" id="UP000033483"/>
    </source>
</evidence>
<dbReference type="CDD" id="cd03382">
    <property type="entry name" value="PAP2_dolichyldiphosphatase"/>
    <property type="match status" value="1"/>
</dbReference>
<feature type="transmembrane region" description="Helical" evidence="11">
    <location>
        <begin position="125"/>
        <end position="151"/>
    </location>
</feature>
<dbReference type="InterPro" id="IPR039667">
    <property type="entry name" value="Dolichyldiphosphatase_PAP2"/>
</dbReference>
<dbReference type="PANTHER" id="PTHR11247">
    <property type="entry name" value="PALMITOYL-PROTEIN THIOESTERASE/DOLICHYLDIPHOSPHATASE 1"/>
    <property type="match status" value="1"/>
</dbReference>
<dbReference type="EC" id="3.6.1.43" evidence="11"/>
<evidence type="ECO:0000256" key="10">
    <source>
        <dbReference type="ARBA" id="ARBA00047349"/>
    </source>
</evidence>
<comment type="subcellular location">
    <subcellularLocation>
        <location evidence="1 11">Endoplasmic reticulum membrane</location>
        <topology evidence="1 11">Multi-pass membrane protein</topology>
    </subcellularLocation>
</comment>
<dbReference type="SMART" id="SM00014">
    <property type="entry name" value="acidPPc"/>
    <property type="match status" value="1"/>
</dbReference>
<name>A0A0F4ZFZ5_9PEZI</name>
<evidence type="ECO:0000256" key="7">
    <source>
        <dbReference type="ARBA" id="ARBA00022989"/>
    </source>
</evidence>
<comment type="pathway">
    <text evidence="2 11">Protein modification; protein glycosylation.</text>
</comment>
<dbReference type="AlphaFoldDB" id="A0A0F4ZFZ5"/>
<dbReference type="FunFam" id="1.20.144.10:FF:000003">
    <property type="entry name" value="Dolichyldiphosphatase 1"/>
    <property type="match status" value="1"/>
</dbReference>
<keyword evidence="7 11" id="KW-1133">Transmembrane helix</keyword>
<evidence type="ECO:0000256" key="4">
    <source>
        <dbReference type="ARBA" id="ARBA00022692"/>
    </source>
</evidence>
<gene>
    <name evidence="13" type="ORF">TD95_002836</name>
</gene>
<dbReference type="InterPro" id="IPR036938">
    <property type="entry name" value="PAP2/HPO_sf"/>
</dbReference>
<comment type="catalytic activity">
    <reaction evidence="10 11">
        <text>a di-trans,poly-cis-dolichyl diphosphate + H2O = a di-trans,poly-cis-dolichyl phosphate + phosphate + H(+)</text>
        <dbReference type="Rhea" id="RHEA:14385"/>
        <dbReference type="Rhea" id="RHEA-COMP:19498"/>
        <dbReference type="Rhea" id="RHEA-COMP:19506"/>
        <dbReference type="ChEBI" id="CHEBI:15377"/>
        <dbReference type="ChEBI" id="CHEBI:15378"/>
        <dbReference type="ChEBI" id="CHEBI:43474"/>
        <dbReference type="ChEBI" id="CHEBI:57497"/>
        <dbReference type="ChEBI" id="CHEBI:57683"/>
        <dbReference type="EC" id="3.6.1.43"/>
    </reaction>
</comment>
<accession>A0A0F4ZFZ5</accession>
<dbReference type="Pfam" id="PF01569">
    <property type="entry name" value="PAP2"/>
    <property type="match status" value="1"/>
</dbReference>
<feature type="transmembrane region" description="Helical" evidence="11">
    <location>
        <begin position="23"/>
        <end position="47"/>
    </location>
</feature>
<evidence type="ECO:0000256" key="2">
    <source>
        <dbReference type="ARBA" id="ARBA00004922"/>
    </source>
</evidence>
<organism evidence="13 14">
    <name type="scientific">Thielaviopsis punctulata</name>
    <dbReference type="NCBI Taxonomy" id="72032"/>
    <lineage>
        <taxon>Eukaryota</taxon>
        <taxon>Fungi</taxon>
        <taxon>Dikarya</taxon>
        <taxon>Ascomycota</taxon>
        <taxon>Pezizomycotina</taxon>
        <taxon>Sordariomycetes</taxon>
        <taxon>Hypocreomycetidae</taxon>
        <taxon>Microascales</taxon>
        <taxon>Ceratocystidaceae</taxon>
        <taxon>Thielaviopsis</taxon>
    </lineage>
</organism>
<evidence type="ECO:0000256" key="3">
    <source>
        <dbReference type="ARBA" id="ARBA00005518"/>
    </source>
</evidence>
<evidence type="ECO:0000256" key="11">
    <source>
        <dbReference type="RuleBase" id="RU367078"/>
    </source>
</evidence>
<evidence type="ECO:0000256" key="6">
    <source>
        <dbReference type="ARBA" id="ARBA00022824"/>
    </source>
</evidence>
<dbReference type="PANTHER" id="PTHR11247:SF1">
    <property type="entry name" value="DOLICHYLDIPHOSPHATASE 1"/>
    <property type="match status" value="1"/>
</dbReference>
<evidence type="ECO:0000256" key="1">
    <source>
        <dbReference type="ARBA" id="ARBA00004477"/>
    </source>
</evidence>
<keyword evidence="5 11" id="KW-0378">Hydrolase</keyword>
<keyword evidence="8 11" id="KW-0472">Membrane</keyword>
<proteinExistence type="inferred from homology"/>
<protein>
    <recommendedName>
        <fullName evidence="11">Dolichyldiphosphatase</fullName>
        <ecNumber evidence="11">3.6.1.43</ecNumber>
    </recommendedName>
</protein>
<reference evidence="13 14" key="1">
    <citation type="submission" date="2015-03" db="EMBL/GenBank/DDBJ databases">
        <authorList>
            <person name="Radwan O."/>
            <person name="Al-Naeli F.A."/>
            <person name="Rendon G.A."/>
            <person name="Fields C."/>
        </authorList>
    </citation>
    <scope>NUCLEOTIDE SEQUENCE [LARGE SCALE GENOMIC DNA]</scope>
    <source>
        <strain evidence="13">CR-DP1</strain>
    </source>
</reference>
<dbReference type="GO" id="GO:0047874">
    <property type="term" value="F:dolichyldiphosphatase activity"/>
    <property type="evidence" value="ECO:0007669"/>
    <property type="project" value="UniProtKB-UniRule"/>
</dbReference>
<comment type="similarity">
    <text evidence="3 11">Belongs to the dolichyldiphosphatase family.</text>
</comment>
<dbReference type="InterPro" id="IPR000326">
    <property type="entry name" value="PAP2/HPO"/>
</dbReference>
<comment type="function">
    <text evidence="9 11">Required for efficient N-glycosylation. Necessary for maintaining optimal levels of dolichol-linked oligosaccharides. Hydrolyzes dolichyl pyrophosphate at a very high rate and dolichyl monophosphate at a much lower rate. Does not act on phosphatidate.</text>
</comment>
<dbReference type="Proteomes" id="UP000033483">
    <property type="component" value="Unassembled WGS sequence"/>
</dbReference>
<dbReference type="SUPFAM" id="SSF48317">
    <property type="entry name" value="Acid phosphatase/Vanadium-dependent haloperoxidase"/>
    <property type="match status" value="1"/>
</dbReference>
<dbReference type="UniPathway" id="UPA00378"/>
<feature type="transmembrane region" description="Helical" evidence="11">
    <location>
        <begin position="157"/>
        <end position="178"/>
    </location>
</feature>
<sequence length="228" mass="24546">MASVDDVMAPLASFSLTHDPSDIFSHLSAFLALVPHALIVAYSTLIIATREAEVVLMLAGQLSCEAANFVLKRIIKEERPNELFGKGYGMPSSHAQFMAFWSVTVLLFLGVRHASPHSAPRSVPLLERVLAGTGAVALAAGVAVSRVYLGYHTPKQVLAGVAAGVVCAFGWFGVTAVARSSGLVAWGLELPPARWLRVRDLLNEEEPAAAGWDKWEEMRAAQQGKKRQ</sequence>
<dbReference type="OrthoDB" id="302705at2759"/>
<dbReference type="Gene3D" id="1.20.144.10">
    <property type="entry name" value="Phosphatidic acid phosphatase type 2/haloperoxidase"/>
    <property type="match status" value="1"/>
</dbReference>
<keyword evidence="4 11" id="KW-0812">Transmembrane</keyword>
<keyword evidence="6 11" id="KW-0256">Endoplasmic reticulum</keyword>
<evidence type="ECO:0000256" key="8">
    <source>
        <dbReference type="ARBA" id="ARBA00023136"/>
    </source>
</evidence>
<dbReference type="GO" id="GO:0008610">
    <property type="term" value="P:lipid biosynthetic process"/>
    <property type="evidence" value="ECO:0007669"/>
    <property type="project" value="EnsemblFungi"/>
</dbReference>
<dbReference type="GO" id="GO:0006487">
    <property type="term" value="P:protein N-linked glycosylation"/>
    <property type="evidence" value="ECO:0007669"/>
    <property type="project" value="UniProtKB-UniRule"/>
</dbReference>
<evidence type="ECO:0000259" key="12">
    <source>
        <dbReference type="SMART" id="SM00014"/>
    </source>
</evidence>
<evidence type="ECO:0000313" key="13">
    <source>
        <dbReference type="EMBL" id="KKA28818.1"/>
    </source>
</evidence>
<dbReference type="EMBL" id="LAEV01001118">
    <property type="protein sequence ID" value="KKA28818.1"/>
    <property type="molecule type" value="Genomic_DNA"/>
</dbReference>
<evidence type="ECO:0000256" key="5">
    <source>
        <dbReference type="ARBA" id="ARBA00022801"/>
    </source>
</evidence>
<evidence type="ECO:0000256" key="9">
    <source>
        <dbReference type="ARBA" id="ARBA00024907"/>
    </source>
</evidence>
<feature type="transmembrane region" description="Helical" evidence="11">
    <location>
        <begin position="95"/>
        <end position="113"/>
    </location>
</feature>
<feature type="domain" description="Phosphatidic acid phosphatase type 2/haloperoxidase" evidence="12">
    <location>
        <begin position="54"/>
        <end position="172"/>
    </location>
</feature>
<keyword evidence="14" id="KW-1185">Reference proteome</keyword>